<feature type="chain" id="PRO_5028370785" evidence="8">
    <location>
        <begin position="21"/>
        <end position="786"/>
    </location>
</feature>
<evidence type="ECO:0000256" key="5">
    <source>
        <dbReference type="ARBA" id="ARBA00023180"/>
    </source>
</evidence>
<dbReference type="FunFam" id="2.130.10.10:FF:000257">
    <property type="entry name" value="semaphorin-4A isoform X2"/>
    <property type="match status" value="1"/>
</dbReference>
<evidence type="ECO:0000256" key="6">
    <source>
        <dbReference type="PROSITE-ProRule" id="PRU00352"/>
    </source>
</evidence>
<dbReference type="Gene3D" id="2.130.10.10">
    <property type="entry name" value="YVTN repeat-like/Quinoprotein amine dehydrogenase"/>
    <property type="match status" value="1"/>
</dbReference>
<keyword evidence="4" id="KW-1015">Disulfide bond</keyword>
<dbReference type="PANTHER" id="PTHR11036:SF15">
    <property type="entry name" value="SEMAPHORIN-4A"/>
    <property type="match status" value="1"/>
</dbReference>
<accession>A0A6P8PJ80</accession>
<evidence type="ECO:0000313" key="11">
    <source>
        <dbReference type="RefSeq" id="XP_033781540.1"/>
    </source>
</evidence>
<dbReference type="GO" id="GO:0030335">
    <property type="term" value="P:positive regulation of cell migration"/>
    <property type="evidence" value="ECO:0007669"/>
    <property type="project" value="TreeGrafter"/>
</dbReference>
<feature type="signal peptide" evidence="8">
    <location>
        <begin position="1"/>
        <end position="20"/>
    </location>
</feature>
<keyword evidence="5" id="KW-0325">Glycoprotein</keyword>
<reference evidence="11" key="1">
    <citation type="submission" date="2025-08" db="UniProtKB">
        <authorList>
            <consortium name="RefSeq"/>
        </authorList>
    </citation>
    <scope>IDENTIFICATION</scope>
</reference>
<dbReference type="GO" id="GO:0045499">
    <property type="term" value="F:chemorepellent activity"/>
    <property type="evidence" value="ECO:0007669"/>
    <property type="project" value="TreeGrafter"/>
</dbReference>
<keyword evidence="8" id="KW-0732">Signal</keyword>
<dbReference type="Pfam" id="PF01403">
    <property type="entry name" value="Sema"/>
    <property type="match status" value="1"/>
</dbReference>
<dbReference type="InterPro" id="IPR016201">
    <property type="entry name" value="PSI"/>
</dbReference>
<proteinExistence type="inferred from homology"/>
<keyword evidence="10" id="KW-1185">Reference proteome</keyword>
<dbReference type="SMART" id="SM00423">
    <property type="entry name" value="PSI"/>
    <property type="match status" value="1"/>
</dbReference>
<dbReference type="GeneID" id="117350909"/>
<keyword evidence="7" id="KW-1133">Transmembrane helix</keyword>
<name>A0A6P8PJ80_GEOSA</name>
<comment type="similarity">
    <text evidence="2">Belongs to the semaphorin family.</text>
</comment>
<dbReference type="InterPro" id="IPR002165">
    <property type="entry name" value="Plexin_repeat"/>
</dbReference>
<dbReference type="GO" id="GO:0005886">
    <property type="term" value="C:plasma membrane"/>
    <property type="evidence" value="ECO:0007669"/>
    <property type="project" value="TreeGrafter"/>
</dbReference>
<evidence type="ECO:0000256" key="4">
    <source>
        <dbReference type="ARBA" id="ARBA00023157"/>
    </source>
</evidence>
<dbReference type="InParanoid" id="A0A6P8PJ80"/>
<dbReference type="Proteomes" id="UP000515159">
    <property type="component" value="Chromosome 16"/>
</dbReference>
<dbReference type="AlphaFoldDB" id="A0A6P8PJ80"/>
<evidence type="ECO:0000259" key="9">
    <source>
        <dbReference type="PROSITE" id="PS51004"/>
    </source>
</evidence>
<evidence type="ECO:0000256" key="1">
    <source>
        <dbReference type="ARBA" id="ARBA00004370"/>
    </source>
</evidence>
<dbReference type="KEGG" id="gsh:117350909"/>
<dbReference type="SUPFAM" id="SSF103575">
    <property type="entry name" value="Plexin repeat"/>
    <property type="match status" value="1"/>
</dbReference>
<evidence type="ECO:0000256" key="3">
    <source>
        <dbReference type="ARBA" id="ARBA00023136"/>
    </source>
</evidence>
<dbReference type="GO" id="GO:0030215">
    <property type="term" value="F:semaphorin receptor binding"/>
    <property type="evidence" value="ECO:0007669"/>
    <property type="project" value="InterPro"/>
</dbReference>
<comment type="subcellular location">
    <subcellularLocation>
        <location evidence="1">Membrane</location>
    </subcellularLocation>
</comment>
<dbReference type="InterPro" id="IPR001627">
    <property type="entry name" value="Semap_dom"/>
</dbReference>
<dbReference type="InterPro" id="IPR013783">
    <property type="entry name" value="Ig-like_fold"/>
</dbReference>
<dbReference type="GO" id="GO:0007411">
    <property type="term" value="P:axon guidance"/>
    <property type="evidence" value="ECO:0007669"/>
    <property type="project" value="TreeGrafter"/>
</dbReference>
<protein>
    <submittedName>
        <fullName evidence="11">Semaphorin-4A</fullName>
    </submittedName>
</protein>
<dbReference type="RefSeq" id="XP_033781540.1">
    <property type="nucleotide sequence ID" value="XM_033925649.1"/>
</dbReference>
<dbReference type="OrthoDB" id="9988752at2759"/>
<dbReference type="PROSITE" id="PS51004">
    <property type="entry name" value="SEMA"/>
    <property type="match status" value="1"/>
</dbReference>
<dbReference type="InterPro" id="IPR036352">
    <property type="entry name" value="Semap_dom_sf"/>
</dbReference>
<evidence type="ECO:0000256" key="2">
    <source>
        <dbReference type="ARBA" id="ARBA00009492"/>
    </source>
</evidence>
<dbReference type="SMART" id="SM00630">
    <property type="entry name" value="Sema"/>
    <property type="match status" value="1"/>
</dbReference>
<comment type="caution">
    <text evidence="6">Lacks conserved residue(s) required for the propagation of feature annotation.</text>
</comment>
<dbReference type="Gene3D" id="3.30.1680.10">
    <property type="entry name" value="ligand-binding face of the semaphorins, domain 2"/>
    <property type="match status" value="1"/>
</dbReference>
<gene>
    <name evidence="11" type="primary">SEMA4A</name>
</gene>
<dbReference type="InterPro" id="IPR015943">
    <property type="entry name" value="WD40/YVTN_repeat-like_dom_sf"/>
</dbReference>
<sequence length="786" mass="87651">MPNWDICLLWSFWLPALVCADLTPRVAFPYGDPGRNVNSFSQSGVSSYDVFLLRDDEEVLYVGARDSILSLSTSDTVGPQLQLLSQIHWRASPEQIQSCVSKAKSNETECFNFIRVLVQMNQTHLYTCGTSAFSPSCTYIDLSSFMLVHHSNGLPLTTEGKGQSPFDPRHKHTAILVDDELYTGTMNNFQGNEPIIYRNLGAKTFLKTDSALGWLHTDASFVASFNPSGALGGDKVYFFFEETAKEFDFFEKLTVSRVARVCKNDIGGEKVLQKKWTTFLKAQLFCSHPGHFPFNVIHHTAKLPTSEENTIFFGVFTSQWHMGGSGSSAICAFTLEDIERVFNGNYKELNKDSLKWTTYTGPLSDPRPGSCSKGPSSDQDLSFMKEHYLMEQKVHPRDRSPLLIKQNTRYTRIAVHQTFGISGKLYTVLFLGTDKGYLHKAVVLDENQDSHIIEEIQLFQEPEGVQNLLLASRTGTVYVGFSKGVLQVPLANCSVYSSCFDCILSRDPYCAWDGHSQMCRKIHPAHENMNFWLQDIESGNPNITCRASKGRGAQPGAPESTLVQVENITMPLNSMVKLRCPHLSALANYSWSHPQKNVPEVMVFSETLVFVVKLNTLGLYECWASENGFYYQVARYRVAVSNRVEVAPGQEPESERLPMNKVQSYWYQFVTVTVLLSLTVAGIVALALFSYHEKVKAKSKVQGCSTPETAKLGHGQQLQEKVPLNAGLTVGGPEFQNGGYQTSANSRQSCCIQVEGADEVMDLDNNRLNLTAADGETTKDSDAQME</sequence>
<dbReference type="FunCoup" id="A0A6P8PJ80">
    <property type="interactions" value="86"/>
</dbReference>
<dbReference type="InterPro" id="IPR027231">
    <property type="entry name" value="Semaphorin"/>
</dbReference>
<dbReference type="Pfam" id="PF01437">
    <property type="entry name" value="PSI"/>
    <property type="match status" value="1"/>
</dbReference>
<evidence type="ECO:0000313" key="10">
    <source>
        <dbReference type="Proteomes" id="UP000515159"/>
    </source>
</evidence>
<feature type="transmembrane region" description="Helical" evidence="7">
    <location>
        <begin position="665"/>
        <end position="689"/>
    </location>
</feature>
<keyword evidence="7" id="KW-0812">Transmembrane</keyword>
<feature type="domain" description="Sema" evidence="9">
    <location>
        <begin position="25"/>
        <end position="490"/>
    </location>
</feature>
<dbReference type="CTD" id="64218"/>
<evidence type="ECO:0000256" key="7">
    <source>
        <dbReference type="SAM" id="Phobius"/>
    </source>
</evidence>
<evidence type="ECO:0000256" key="8">
    <source>
        <dbReference type="SAM" id="SignalP"/>
    </source>
</evidence>
<dbReference type="GO" id="GO:0071526">
    <property type="term" value="P:semaphorin-plexin signaling pathway"/>
    <property type="evidence" value="ECO:0007669"/>
    <property type="project" value="TreeGrafter"/>
</dbReference>
<organism evidence="10 11">
    <name type="scientific">Geotrypetes seraphini</name>
    <name type="common">Gaboon caecilian</name>
    <name type="synonym">Caecilia seraphini</name>
    <dbReference type="NCBI Taxonomy" id="260995"/>
    <lineage>
        <taxon>Eukaryota</taxon>
        <taxon>Metazoa</taxon>
        <taxon>Chordata</taxon>
        <taxon>Craniata</taxon>
        <taxon>Vertebrata</taxon>
        <taxon>Euteleostomi</taxon>
        <taxon>Amphibia</taxon>
        <taxon>Gymnophiona</taxon>
        <taxon>Geotrypetes</taxon>
    </lineage>
</organism>
<keyword evidence="3 7" id="KW-0472">Membrane</keyword>
<dbReference type="SUPFAM" id="SSF101912">
    <property type="entry name" value="Sema domain"/>
    <property type="match status" value="1"/>
</dbReference>
<dbReference type="Gene3D" id="2.60.40.10">
    <property type="entry name" value="Immunoglobulins"/>
    <property type="match status" value="1"/>
</dbReference>
<dbReference type="PANTHER" id="PTHR11036">
    <property type="entry name" value="SEMAPHORIN"/>
    <property type="match status" value="1"/>
</dbReference>
<dbReference type="GO" id="GO:0001755">
    <property type="term" value="P:neural crest cell migration"/>
    <property type="evidence" value="ECO:0007669"/>
    <property type="project" value="TreeGrafter"/>
</dbReference>